<evidence type="ECO:0000313" key="2">
    <source>
        <dbReference type="Proteomes" id="UP001341840"/>
    </source>
</evidence>
<organism evidence="1 2">
    <name type="scientific">Stylosanthes scabra</name>
    <dbReference type="NCBI Taxonomy" id="79078"/>
    <lineage>
        <taxon>Eukaryota</taxon>
        <taxon>Viridiplantae</taxon>
        <taxon>Streptophyta</taxon>
        <taxon>Embryophyta</taxon>
        <taxon>Tracheophyta</taxon>
        <taxon>Spermatophyta</taxon>
        <taxon>Magnoliopsida</taxon>
        <taxon>eudicotyledons</taxon>
        <taxon>Gunneridae</taxon>
        <taxon>Pentapetalae</taxon>
        <taxon>rosids</taxon>
        <taxon>fabids</taxon>
        <taxon>Fabales</taxon>
        <taxon>Fabaceae</taxon>
        <taxon>Papilionoideae</taxon>
        <taxon>50 kb inversion clade</taxon>
        <taxon>dalbergioids sensu lato</taxon>
        <taxon>Dalbergieae</taxon>
        <taxon>Pterocarpus clade</taxon>
        <taxon>Stylosanthes</taxon>
    </lineage>
</organism>
<evidence type="ECO:0000313" key="1">
    <source>
        <dbReference type="EMBL" id="MED6165324.1"/>
    </source>
</evidence>
<accession>A0ABU6UW55</accession>
<dbReference type="Proteomes" id="UP001341840">
    <property type="component" value="Unassembled WGS sequence"/>
</dbReference>
<proteinExistence type="predicted"/>
<name>A0ABU6UW55_9FABA</name>
<protein>
    <submittedName>
        <fullName evidence="1">Uncharacterized protein</fullName>
    </submittedName>
</protein>
<sequence>MIDKATSLRMGVTNGTLDKPSYDELEVNHGFNPLLVYVPMDELYFRLLGIEKYIGKAKEGIRSKRVTRGSQEVKNRAPYGRTVSSSNLTCPWERFGMHSANTRAIARSHRATTQV</sequence>
<reference evidence="1 2" key="1">
    <citation type="journal article" date="2023" name="Plants (Basel)">
        <title>Bridging the Gap: Combining Genomics and Transcriptomics Approaches to Understand Stylosanthes scabra, an Orphan Legume from the Brazilian Caatinga.</title>
        <authorList>
            <person name="Ferreira-Neto J.R.C."/>
            <person name="da Silva M.D."/>
            <person name="Binneck E."/>
            <person name="de Melo N.F."/>
            <person name="da Silva R.H."/>
            <person name="de Melo A.L.T.M."/>
            <person name="Pandolfi V."/>
            <person name="Bustamante F.O."/>
            <person name="Brasileiro-Vidal A.C."/>
            <person name="Benko-Iseppon A.M."/>
        </authorList>
    </citation>
    <scope>NUCLEOTIDE SEQUENCE [LARGE SCALE GENOMIC DNA]</scope>
    <source>
        <tissue evidence="1">Leaves</tissue>
    </source>
</reference>
<comment type="caution">
    <text evidence="1">The sequence shown here is derived from an EMBL/GenBank/DDBJ whole genome shotgun (WGS) entry which is preliminary data.</text>
</comment>
<gene>
    <name evidence="1" type="ORF">PIB30_098493</name>
</gene>
<dbReference type="EMBL" id="JASCZI010123356">
    <property type="protein sequence ID" value="MED6165324.1"/>
    <property type="molecule type" value="Genomic_DNA"/>
</dbReference>
<keyword evidence="2" id="KW-1185">Reference proteome</keyword>